<evidence type="ECO:0000256" key="1">
    <source>
        <dbReference type="ARBA" id="ARBA00024322"/>
    </source>
</evidence>
<dbReference type="InterPro" id="IPR036677">
    <property type="entry name" value="EutN_CcmL_sf"/>
</dbReference>
<accession>A0A7V3YL43</accession>
<evidence type="ECO:0000313" key="3">
    <source>
        <dbReference type="EMBL" id="HGI31315.1"/>
    </source>
</evidence>
<comment type="subcellular location">
    <subcellularLocation>
        <location evidence="1">Bacterial microcompartment</location>
    </subcellularLocation>
</comment>
<keyword evidence="2" id="KW-1283">Bacterial microcompartment</keyword>
<dbReference type="Pfam" id="PF03319">
    <property type="entry name" value="EutN_CcmL"/>
    <property type="match status" value="1"/>
</dbReference>
<sequence length="93" mass="9690">MKLARVIGTVVATQKVPSFEGIKLLLIQPLDENLKEVGSPLVACDTVQAGPGDIVFFEGGREAALALPNWFNPSDCTILGIVDAVNVEGGASP</sequence>
<protein>
    <submittedName>
        <fullName evidence="4">Ethanolamine utilization protein EutN</fullName>
    </submittedName>
</protein>
<gene>
    <name evidence="4" type="ORF">ENU96_03250</name>
    <name evidence="3" type="ORF">ENV30_08450</name>
</gene>
<dbReference type="EMBL" id="DTFV01000121">
    <property type="protein sequence ID" value="HGI31315.1"/>
    <property type="molecule type" value="Genomic_DNA"/>
</dbReference>
<dbReference type="PROSITE" id="PS51932">
    <property type="entry name" value="BMV"/>
    <property type="match status" value="1"/>
</dbReference>
<dbReference type="SUPFAM" id="SSF159133">
    <property type="entry name" value="EutN/CcmL-like"/>
    <property type="match status" value="1"/>
</dbReference>
<dbReference type="EMBL" id="DTEN01000129">
    <property type="protein sequence ID" value="HGI74682.1"/>
    <property type="molecule type" value="Genomic_DNA"/>
</dbReference>
<proteinExistence type="predicted"/>
<dbReference type="PANTHER" id="PTHR36539">
    <property type="entry name" value="ETHANOLAMINE UTILIZATION PROTEIN EUTN"/>
    <property type="match status" value="1"/>
</dbReference>
<dbReference type="AlphaFoldDB" id="A0A7V3YL43"/>
<name>A0A7V3YL43_9BACT</name>
<dbReference type="Gene3D" id="2.40.50.220">
    <property type="entry name" value="EutN/Ccml"/>
    <property type="match status" value="1"/>
</dbReference>
<dbReference type="GO" id="GO:0031469">
    <property type="term" value="C:bacterial microcompartment"/>
    <property type="evidence" value="ECO:0007669"/>
    <property type="project" value="UniProtKB-SubCell"/>
</dbReference>
<dbReference type="CDD" id="cd01614">
    <property type="entry name" value="EutN_CcmL"/>
    <property type="match status" value="1"/>
</dbReference>
<evidence type="ECO:0000313" key="4">
    <source>
        <dbReference type="EMBL" id="HGI74682.1"/>
    </source>
</evidence>
<organism evidence="4">
    <name type="scientific">Candidatus Caldatribacterium californiense</name>
    <dbReference type="NCBI Taxonomy" id="1454726"/>
    <lineage>
        <taxon>Bacteria</taxon>
        <taxon>Pseudomonadati</taxon>
        <taxon>Atribacterota</taxon>
        <taxon>Atribacteria</taxon>
        <taxon>Atribacterales</taxon>
        <taxon>Candidatus Caldatribacteriaceae</taxon>
        <taxon>Candidatus Caldatribacterium</taxon>
    </lineage>
</organism>
<evidence type="ECO:0000256" key="2">
    <source>
        <dbReference type="ARBA" id="ARBA00024446"/>
    </source>
</evidence>
<comment type="caution">
    <text evidence="4">The sequence shown here is derived from an EMBL/GenBank/DDBJ whole genome shotgun (WGS) entry which is preliminary data.</text>
</comment>
<reference evidence="4" key="1">
    <citation type="journal article" date="2020" name="mSystems">
        <title>Genome- and Community-Level Interaction Insights into Carbon Utilization and Element Cycling Functions of Hydrothermarchaeota in Hydrothermal Sediment.</title>
        <authorList>
            <person name="Zhou Z."/>
            <person name="Liu Y."/>
            <person name="Xu W."/>
            <person name="Pan J."/>
            <person name="Luo Z.H."/>
            <person name="Li M."/>
        </authorList>
    </citation>
    <scope>NUCLEOTIDE SEQUENCE [LARGE SCALE GENOMIC DNA]</scope>
    <source>
        <strain evidence="4">SpSt-716</strain>
        <strain evidence="3">SpSt-747</strain>
    </source>
</reference>
<dbReference type="InterPro" id="IPR004992">
    <property type="entry name" value="EutN_CcmL"/>
</dbReference>
<dbReference type="PANTHER" id="PTHR36539:SF1">
    <property type="entry name" value="BACTERIAL MICROCOMPARTMENT SHELL VERTEX PROTEIN EUTN"/>
    <property type="match status" value="1"/>
</dbReference>